<accession>A0ABS8Z266</accession>
<name>A0ABS8Z266_9RHOB</name>
<organism evidence="1 2">
    <name type="scientific">Rhodobacter flavimaris</name>
    <dbReference type="NCBI Taxonomy" id="2907145"/>
    <lineage>
        <taxon>Bacteria</taxon>
        <taxon>Pseudomonadati</taxon>
        <taxon>Pseudomonadota</taxon>
        <taxon>Alphaproteobacteria</taxon>
        <taxon>Rhodobacterales</taxon>
        <taxon>Rhodobacter group</taxon>
        <taxon>Rhodobacter</taxon>
    </lineage>
</organism>
<dbReference type="EMBL" id="JAJUOS010000013">
    <property type="protein sequence ID" value="MCE5974771.1"/>
    <property type="molecule type" value="Genomic_DNA"/>
</dbReference>
<evidence type="ECO:0000313" key="2">
    <source>
        <dbReference type="Proteomes" id="UP001521181"/>
    </source>
</evidence>
<reference evidence="1 2" key="1">
    <citation type="submission" date="2021-12" db="EMBL/GenBank/DDBJ databases">
        <title>Sinirhodobacter sp. WL0062 is a bacterium isolated from seawater.</title>
        <authorList>
            <person name="Wang L."/>
            <person name="He W."/>
            <person name="Zhang D.-F."/>
        </authorList>
    </citation>
    <scope>NUCLEOTIDE SEQUENCE [LARGE SCALE GENOMIC DNA]</scope>
    <source>
        <strain evidence="1 2">WL0062</strain>
    </source>
</reference>
<dbReference type="RefSeq" id="WP_233677711.1">
    <property type="nucleotide sequence ID" value="NZ_JAJUOS010000013.1"/>
</dbReference>
<protein>
    <recommendedName>
        <fullName evidence="3">Replication protein</fullName>
    </recommendedName>
</protein>
<dbReference type="Proteomes" id="UP001521181">
    <property type="component" value="Unassembled WGS sequence"/>
</dbReference>
<proteinExistence type="predicted"/>
<sequence>MTELSADKFITPKFKPANDSSRLALELMVDQLFESTLRTTSRGKAIFALCDVIGAVKHSEKGHLAWQLTEDKFYDAPYGRAIAEKLRNKLLEIGWLKIVQRGRRGLCQVYRVTDELDHSSIELEKHGMSSLVDVRAPTKVSASGNKRKGKRLRHSLFEPQISDEIAKIQLINEMMAQHPLQGAEAKVWSSCYRSFNEGRLDKGGRIYGKWQLVKPEVRLAMTIDGEPVAEIDIKGSFLYLGNHLSKIPIKLSPVSAYGTDLRL</sequence>
<keyword evidence="2" id="KW-1185">Reference proteome</keyword>
<comment type="caution">
    <text evidence="1">The sequence shown here is derived from an EMBL/GenBank/DDBJ whole genome shotgun (WGS) entry which is preliminary data.</text>
</comment>
<evidence type="ECO:0008006" key="3">
    <source>
        <dbReference type="Google" id="ProtNLM"/>
    </source>
</evidence>
<gene>
    <name evidence="1" type="ORF">LZA78_14875</name>
</gene>
<evidence type="ECO:0000313" key="1">
    <source>
        <dbReference type="EMBL" id="MCE5974771.1"/>
    </source>
</evidence>